<dbReference type="Proteomes" id="UP000799754">
    <property type="component" value="Unassembled WGS sequence"/>
</dbReference>
<evidence type="ECO:0000313" key="2">
    <source>
        <dbReference type="Proteomes" id="UP000799754"/>
    </source>
</evidence>
<proteinExistence type="predicted"/>
<evidence type="ECO:0000313" key="1">
    <source>
        <dbReference type="EMBL" id="KAF2630757.1"/>
    </source>
</evidence>
<name>A0ACB6SCD6_9PLEO</name>
<keyword evidence="2" id="KW-1185">Reference proteome</keyword>
<dbReference type="EMBL" id="MU006706">
    <property type="protein sequence ID" value="KAF2630757.1"/>
    <property type="molecule type" value="Genomic_DNA"/>
</dbReference>
<sequence length="96" mass="10908">MSVSILGSTYLLTERACASLKVQCAHKVIRNLQLFARDMSVLQDAYKNAMVRYHSYHVRQGGYLLQTKNDCSRVNNSYLAVSHKQAKCSHRSCARL</sequence>
<gene>
    <name evidence="1" type="ORF">BU25DRAFT_247158</name>
</gene>
<organism evidence="1 2">
    <name type="scientific">Macroventuria anomochaeta</name>
    <dbReference type="NCBI Taxonomy" id="301207"/>
    <lineage>
        <taxon>Eukaryota</taxon>
        <taxon>Fungi</taxon>
        <taxon>Dikarya</taxon>
        <taxon>Ascomycota</taxon>
        <taxon>Pezizomycotina</taxon>
        <taxon>Dothideomycetes</taxon>
        <taxon>Pleosporomycetidae</taxon>
        <taxon>Pleosporales</taxon>
        <taxon>Pleosporineae</taxon>
        <taxon>Didymellaceae</taxon>
        <taxon>Macroventuria</taxon>
    </lineage>
</organism>
<reference evidence="1" key="1">
    <citation type="journal article" date="2020" name="Stud. Mycol.">
        <title>101 Dothideomycetes genomes: a test case for predicting lifestyles and emergence of pathogens.</title>
        <authorList>
            <person name="Haridas S."/>
            <person name="Albert R."/>
            <person name="Binder M."/>
            <person name="Bloem J."/>
            <person name="Labutti K."/>
            <person name="Salamov A."/>
            <person name="Andreopoulos B."/>
            <person name="Baker S."/>
            <person name="Barry K."/>
            <person name="Bills G."/>
            <person name="Bluhm B."/>
            <person name="Cannon C."/>
            <person name="Castanera R."/>
            <person name="Culley D."/>
            <person name="Daum C."/>
            <person name="Ezra D."/>
            <person name="Gonzalez J."/>
            <person name="Henrissat B."/>
            <person name="Kuo A."/>
            <person name="Liang C."/>
            <person name="Lipzen A."/>
            <person name="Lutzoni F."/>
            <person name="Magnuson J."/>
            <person name="Mondo S."/>
            <person name="Nolan M."/>
            <person name="Ohm R."/>
            <person name="Pangilinan J."/>
            <person name="Park H.-J."/>
            <person name="Ramirez L."/>
            <person name="Alfaro M."/>
            <person name="Sun H."/>
            <person name="Tritt A."/>
            <person name="Yoshinaga Y."/>
            <person name="Zwiers L.-H."/>
            <person name="Turgeon B."/>
            <person name="Goodwin S."/>
            <person name="Spatafora J."/>
            <person name="Crous P."/>
            <person name="Grigoriev I."/>
        </authorList>
    </citation>
    <scope>NUCLEOTIDE SEQUENCE</scope>
    <source>
        <strain evidence="1">CBS 525.71</strain>
    </source>
</reference>
<protein>
    <submittedName>
        <fullName evidence="1">Uncharacterized protein</fullName>
    </submittedName>
</protein>
<accession>A0ACB6SCD6</accession>
<comment type="caution">
    <text evidence="1">The sequence shown here is derived from an EMBL/GenBank/DDBJ whole genome shotgun (WGS) entry which is preliminary data.</text>
</comment>